<feature type="transmembrane region" description="Helical" evidence="1">
    <location>
        <begin position="371"/>
        <end position="389"/>
    </location>
</feature>
<feature type="transmembrane region" description="Helical" evidence="1">
    <location>
        <begin position="431"/>
        <end position="447"/>
    </location>
</feature>
<dbReference type="EMBL" id="PFED01000087">
    <property type="protein sequence ID" value="PJE62971.1"/>
    <property type="molecule type" value="Genomic_DNA"/>
</dbReference>
<keyword evidence="1" id="KW-0812">Transmembrane</keyword>
<comment type="caution">
    <text evidence="2">The sequence shown here is derived from an EMBL/GenBank/DDBJ whole genome shotgun (WGS) entry which is preliminary data.</text>
</comment>
<keyword evidence="1" id="KW-0472">Membrane</keyword>
<feature type="transmembrane region" description="Helical" evidence="1">
    <location>
        <begin position="210"/>
        <end position="229"/>
    </location>
</feature>
<keyword evidence="1" id="KW-1133">Transmembrane helix</keyword>
<feature type="transmembrane region" description="Helical" evidence="1">
    <location>
        <begin position="39"/>
        <end position="59"/>
    </location>
</feature>
<evidence type="ECO:0000256" key="1">
    <source>
        <dbReference type="SAM" id="Phobius"/>
    </source>
</evidence>
<evidence type="ECO:0000313" key="3">
    <source>
        <dbReference type="Proteomes" id="UP000229554"/>
    </source>
</evidence>
<sequence length="460" mass="52351">MIEWLRVAGYFILFQYLIGHIFLSFLWKNRTSNILMHIPLAWIIGNALSIPLLYILAFYNKLDIINPITGTIIFVLALVVAGTASTYNKKGVRVSVRQLLLLGAIIIFFLPLIRDSLYSFLIEWDAVAMWFIKAKAFFVAPGMWDNVLYQSKAFLYTERSYPIGGPLLIATYYRLIGFANDQTVQVYFLFFYLNSVVLALGFLYERIKSLSLLSILFIVLSFFITPLFIRFSHNGYMDMAMANSIASVVVLAIYQYEDKASHTRLYLIPMLLIAGSGALIKNEGLPFLVLTVIVGWGISLYKKKAALAITTSSIVLIYPLIAKLLWEYYKRNAQIHFYLTTLLPGADIRARISLIVGQYLDTLQYTSTQSVVVILSFFLLLFLTTALVYKKQYSALLPQVFIVGQLGAYTYMYLITALPLNIQLPSSFDRLVLRLLPALFIVLVYQGEKVIKIFSNKQLL</sequence>
<feature type="transmembrane region" description="Helical" evidence="1">
    <location>
        <begin position="396"/>
        <end position="419"/>
    </location>
</feature>
<organism evidence="2 3">
    <name type="scientific">Candidatus Roizmanbacteria bacterium CG10_big_fil_rev_8_21_14_0_10_39_6</name>
    <dbReference type="NCBI Taxonomy" id="1974853"/>
    <lineage>
        <taxon>Bacteria</taxon>
        <taxon>Candidatus Roizmaniibacteriota</taxon>
    </lineage>
</organism>
<gene>
    <name evidence="2" type="ORF">COU88_02085</name>
</gene>
<reference evidence="3" key="1">
    <citation type="submission" date="2017-09" db="EMBL/GenBank/DDBJ databases">
        <title>Depth-based differentiation of microbial function through sediment-hosted aquifers and enrichment of novel symbionts in the deep terrestrial subsurface.</title>
        <authorList>
            <person name="Probst A.J."/>
            <person name="Ladd B."/>
            <person name="Jarett J.K."/>
            <person name="Geller-Mcgrath D.E."/>
            <person name="Sieber C.M.K."/>
            <person name="Emerson J.B."/>
            <person name="Anantharaman K."/>
            <person name="Thomas B.C."/>
            <person name="Malmstrom R."/>
            <person name="Stieglmeier M."/>
            <person name="Klingl A."/>
            <person name="Woyke T."/>
            <person name="Ryan C.M."/>
            <person name="Banfield J.F."/>
        </authorList>
    </citation>
    <scope>NUCLEOTIDE SEQUENCE [LARGE SCALE GENOMIC DNA]</scope>
</reference>
<dbReference type="Proteomes" id="UP000229554">
    <property type="component" value="Unassembled WGS sequence"/>
</dbReference>
<dbReference type="AlphaFoldDB" id="A0A2M8KSU2"/>
<feature type="transmembrane region" description="Helical" evidence="1">
    <location>
        <begin position="99"/>
        <end position="121"/>
    </location>
</feature>
<feature type="transmembrane region" description="Helical" evidence="1">
    <location>
        <begin position="266"/>
        <end position="299"/>
    </location>
</feature>
<evidence type="ECO:0000313" key="2">
    <source>
        <dbReference type="EMBL" id="PJE62971.1"/>
    </source>
</evidence>
<accession>A0A2M8KSU2</accession>
<protein>
    <recommendedName>
        <fullName evidence="4">Glycosyltransferase RgtA/B/C/D-like domain-containing protein</fullName>
    </recommendedName>
</protein>
<feature type="transmembrane region" description="Helical" evidence="1">
    <location>
        <begin position="305"/>
        <end position="325"/>
    </location>
</feature>
<name>A0A2M8KSU2_9BACT</name>
<evidence type="ECO:0008006" key="4">
    <source>
        <dbReference type="Google" id="ProtNLM"/>
    </source>
</evidence>
<feature type="transmembrane region" description="Helical" evidence="1">
    <location>
        <begin position="185"/>
        <end position="203"/>
    </location>
</feature>
<feature type="transmembrane region" description="Helical" evidence="1">
    <location>
        <begin position="65"/>
        <end position="87"/>
    </location>
</feature>
<feature type="transmembrane region" description="Helical" evidence="1">
    <location>
        <begin position="235"/>
        <end position="254"/>
    </location>
</feature>
<proteinExistence type="predicted"/>
<feature type="transmembrane region" description="Helical" evidence="1">
    <location>
        <begin position="6"/>
        <end position="27"/>
    </location>
</feature>